<dbReference type="GO" id="GO:0009435">
    <property type="term" value="P:NAD+ biosynthetic process"/>
    <property type="evidence" value="ECO:0007669"/>
    <property type="project" value="UniProtKB-UniRule"/>
</dbReference>
<dbReference type="PANTHER" id="PTHR23090:SF9">
    <property type="entry name" value="GLUTAMINE-DEPENDENT NAD(+) SYNTHETASE"/>
    <property type="match status" value="1"/>
</dbReference>
<evidence type="ECO:0000256" key="4">
    <source>
        <dbReference type="ARBA" id="ARBA00022598"/>
    </source>
</evidence>
<keyword evidence="7 8" id="KW-0520">NAD</keyword>
<dbReference type="EMBL" id="QMDW01000001">
    <property type="protein sequence ID" value="RJX51763.1"/>
    <property type="molecule type" value="Genomic_DNA"/>
</dbReference>
<feature type="binding site" evidence="8">
    <location>
        <position position="525"/>
    </location>
    <ligand>
        <name>deamido-NAD(+)</name>
        <dbReference type="ChEBI" id="CHEBI:58437"/>
        <note>ligand shared between two neighboring subunits</note>
    </ligand>
</feature>
<evidence type="ECO:0000256" key="9">
    <source>
        <dbReference type="RuleBase" id="RU003811"/>
    </source>
</evidence>
<keyword evidence="4 8" id="KW-0436">Ligase</keyword>
<dbReference type="Gene3D" id="3.40.50.620">
    <property type="entry name" value="HUPs"/>
    <property type="match status" value="1"/>
</dbReference>
<feature type="binding site" evidence="8">
    <location>
        <position position="379"/>
    </location>
    <ligand>
        <name>deamido-NAD(+)</name>
        <dbReference type="ChEBI" id="CHEBI:58437"/>
        <note>ligand shared between two neighboring subunits</note>
    </ligand>
</feature>
<feature type="active site" description="For glutaminase activity" evidence="8">
    <location>
        <position position="117"/>
    </location>
</feature>
<dbReference type="GO" id="GO:0008795">
    <property type="term" value="F:NAD+ synthase activity"/>
    <property type="evidence" value="ECO:0007669"/>
    <property type="project" value="UniProtKB-UniRule"/>
</dbReference>
<keyword evidence="5 8" id="KW-0547">Nucleotide-binding</keyword>
<comment type="similarity">
    <text evidence="2 9">Belongs to the NAD synthetase family.</text>
</comment>
<dbReference type="GO" id="GO:0005524">
    <property type="term" value="F:ATP binding"/>
    <property type="evidence" value="ECO:0007669"/>
    <property type="project" value="UniProtKB-UniRule"/>
</dbReference>
<dbReference type="NCBIfam" id="NF010588">
    <property type="entry name" value="PRK13981.1"/>
    <property type="match status" value="1"/>
</dbReference>
<dbReference type="InterPro" id="IPR003010">
    <property type="entry name" value="C-N_Hydrolase"/>
</dbReference>
<dbReference type="FunFam" id="3.40.50.620:FF:000106">
    <property type="entry name" value="Glutamine-dependent NAD(+) synthetase"/>
    <property type="match status" value="1"/>
</dbReference>
<dbReference type="PANTHER" id="PTHR23090">
    <property type="entry name" value="NH 3 /GLUTAMINE-DEPENDENT NAD + SYNTHETASE"/>
    <property type="match status" value="1"/>
</dbReference>
<evidence type="ECO:0000256" key="5">
    <source>
        <dbReference type="ARBA" id="ARBA00022741"/>
    </source>
</evidence>
<evidence type="ECO:0000256" key="7">
    <source>
        <dbReference type="ARBA" id="ARBA00023027"/>
    </source>
</evidence>
<comment type="caution">
    <text evidence="11">The sequence shown here is derived from an EMBL/GenBank/DDBJ whole genome shotgun (WGS) entry which is preliminary data.</text>
</comment>
<accession>A0A3A6Q5H1</accession>
<dbReference type="Pfam" id="PF02540">
    <property type="entry name" value="NAD_synthase"/>
    <property type="match status" value="1"/>
</dbReference>
<evidence type="ECO:0000256" key="2">
    <source>
        <dbReference type="ARBA" id="ARBA00005859"/>
    </source>
</evidence>
<feature type="domain" description="CN hydrolase" evidence="10">
    <location>
        <begin position="5"/>
        <end position="260"/>
    </location>
</feature>
<dbReference type="Pfam" id="PF00795">
    <property type="entry name" value="CN_hydrolase"/>
    <property type="match status" value="1"/>
</dbReference>
<comment type="function">
    <text evidence="8">Catalyzes the ATP-dependent amidation of deamido-NAD to form NAD. Uses L-glutamine as a nitrogen source.</text>
</comment>
<comment type="pathway">
    <text evidence="1 8">Cofactor biosynthesis; NAD(+) biosynthesis; NAD(+) from deamido-NAD(+) (L-Gln route): step 1/1.</text>
</comment>
<dbReference type="InterPro" id="IPR014729">
    <property type="entry name" value="Rossmann-like_a/b/a_fold"/>
</dbReference>
<dbReference type="UniPathway" id="UPA00253">
    <property type="reaction ID" value="UER00334"/>
</dbReference>
<dbReference type="PIRSF" id="PIRSF006630">
    <property type="entry name" value="NADS_GAT"/>
    <property type="match status" value="1"/>
</dbReference>
<reference evidence="11 12" key="1">
    <citation type="submission" date="2018-06" db="EMBL/GenBank/DDBJ databases">
        <title>Halonotius sp. F13-13 a new haloarchaeeon isolated from a solar saltern from Isla Cristina, Huelva, Spain.</title>
        <authorList>
            <person name="Duran-Viseras A."/>
            <person name="Sanchez-Porro C."/>
            <person name="Ventosa A."/>
        </authorList>
    </citation>
    <scope>NUCLEOTIDE SEQUENCE [LARGE SCALE GENOMIC DNA]</scope>
    <source>
        <strain evidence="11 12">CECT 7525</strain>
    </source>
</reference>
<dbReference type="GO" id="GO:0005737">
    <property type="term" value="C:cytoplasm"/>
    <property type="evidence" value="ECO:0007669"/>
    <property type="project" value="InterPro"/>
</dbReference>
<dbReference type="Gene3D" id="3.60.110.10">
    <property type="entry name" value="Carbon-nitrogen hydrolase"/>
    <property type="match status" value="1"/>
</dbReference>
<dbReference type="SUPFAM" id="SSF52402">
    <property type="entry name" value="Adenine nucleotide alpha hydrolases-like"/>
    <property type="match status" value="1"/>
</dbReference>
<protein>
    <recommendedName>
        <fullName evidence="8">Glutamine-dependent NAD(+) synthetase</fullName>
        <ecNumber evidence="8">6.3.5.1</ecNumber>
    </recommendedName>
    <alternativeName>
        <fullName evidence="8">NAD(+) synthase [glutamine-hydrolyzing]</fullName>
    </alternativeName>
</protein>
<proteinExistence type="inferred from homology"/>
<evidence type="ECO:0000256" key="6">
    <source>
        <dbReference type="ARBA" id="ARBA00022840"/>
    </source>
</evidence>
<dbReference type="CDD" id="cd07570">
    <property type="entry name" value="GAT_Gln-NAD-synth"/>
    <property type="match status" value="1"/>
</dbReference>
<feature type="binding site" evidence="8">
    <location>
        <position position="188"/>
    </location>
    <ligand>
        <name>L-glutamine</name>
        <dbReference type="ChEBI" id="CHEBI:58359"/>
    </ligand>
</feature>
<organism evidence="11 12">
    <name type="scientific">Halonotius pteroides</name>
    <dbReference type="NCBI Taxonomy" id="268735"/>
    <lineage>
        <taxon>Archaea</taxon>
        <taxon>Methanobacteriati</taxon>
        <taxon>Methanobacteriota</taxon>
        <taxon>Stenosarchaea group</taxon>
        <taxon>Halobacteria</taxon>
        <taxon>Halobacteriales</taxon>
        <taxon>Haloferacaceae</taxon>
        <taxon>Halonotius</taxon>
    </lineage>
</organism>
<evidence type="ECO:0000259" key="10">
    <source>
        <dbReference type="PROSITE" id="PS50263"/>
    </source>
</evidence>
<dbReference type="HAMAP" id="MF_02090">
    <property type="entry name" value="NadE_glutamine_dep"/>
    <property type="match status" value="1"/>
</dbReference>
<evidence type="ECO:0000256" key="3">
    <source>
        <dbReference type="ARBA" id="ARBA00007145"/>
    </source>
</evidence>
<dbReference type="NCBIfam" id="TIGR00552">
    <property type="entry name" value="nadE"/>
    <property type="match status" value="1"/>
</dbReference>
<dbReference type="EC" id="6.3.5.1" evidence="8"/>
<feature type="binding site" evidence="8">
    <location>
        <position position="194"/>
    </location>
    <ligand>
        <name>L-glutamine</name>
        <dbReference type="ChEBI" id="CHEBI:58359"/>
    </ligand>
</feature>
<dbReference type="PROSITE" id="PS50263">
    <property type="entry name" value="CN_HYDROLASE"/>
    <property type="match status" value="1"/>
</dbReference>
<feature type="binding site" evidence="8">
    <location>
        <position position="408"/>
    </location>
    <ligand>
        <name>deamido-NAD(+)</name>
        <dbReference type="ChEBI" id="CHEBI:58437"/>
        <note>ligand shared between two neighboring subunits</note>
    </ligand>
</feature>
<dbReference type="InterPro" id="IPR003694">
    <property type="entry name" value="NAD_synthase"/>
</dbReference>
<comment type="similarity">
    <text evidence="3 8">In the C-terminal section; belongs to the NAD synthetase family.</text>
</comment>
<feature type="active site" description="Proton acceptor; for glutaminase activity" evidence="8">
    <location>
        <position position="45"/>
    </location>
</feature>
<dbReference type="InterPro" id="IPR036526">
    <property type="entry name" value="C-N_Hydrolase_sf"/>
</dbReference>
<name>A0A3A6Q5H1_9EURY</name>
<evidence type="ECO:0000256" key="8">
    <source>
        <dbReference type="HAMAP-Rule" id="MF_02090"/>
    </source>
</evidence>
<feature type="binding site" evidence="8">
    <location>
        <begin position="295"/>
        <end position="302"/>
    </location>
    <ligand>
        <name>ATP</name>
        <dbReference type="ChEBI" id="CHEBI:30616"/>
    </ligand>
</feature>
<dbReference type="InterPro" id="IPR022310">
    <property type="entry name" value="NAD/GMP_synthase"/>
</dbReference>
<evidence type="ECO:0000313" key="12">
    <source>
        <dbReference type="Proteomes" id="UP000281564"/>
    </source>
</evidence>
<dbReference type="Proteomes" id="UP000281564">
    <property type="component" value="Unassembled WGS sequence"/>
</dbReference>
<evidence type="ECO:0000313" key="11">
    <source>
        <dbReference type="EMBL" id="RJX51763.1"/>
    </source>
</evidence>
<keyword evidence="6 8" id="KW-0067">ATP-binding</keyword>
<comment type="caution">
    <text evidence="8">Lacks conserved residue(s) required for the propagation of feature annotation.</text>
</comment>
<dbReference type="CDD" id="cd00553">
    <property type="entry name" value="NAD_synthase"/>
    <property type="match status" value="1"/>
</dbReference>
<keyword evidence="12" id="KW-1185">Reference proteome</keyword>
<dbReference type="AlphaFoldDB" id="A0A3A6Q5H1"/>
<dbReference type="GO" id="GO:0004359">
    <property type="term" value="F:glutaminase activity"/>
    <property type="evidence" value="ECO:0007669"/>
    <property type="project" value="InterPro"/>
</dbReference>
<gene>
    <name evidence="8" type="primary">nadE</name>
    <name evidence="11" type="ORF">DP106_00115</name>
</gene>
<evidence type="ECO:0000256" key="1">
    <source>
        <dbReference type="ARBA" id="ARBA00005188"/>
    </source>
</evidence>
<dbReference type="InterPro" id="IPR014445">
    <property type="entry name" value="Gln-dep_NAD_synthase"/>
</dbReference>
<feature type="binding site" evidence="8">
    <location>
        <position position="123"/>
    </location>
    <ligand>
        <name>L-glutamine</name>
        <dbReference type="ChEBI" id="CHEBI:58359"/>
    </ligand>
</feature>
<dbReference type="SUPFAM" id="SSF56317">
    <property type="entry name" value="Carbon-nitrogen hydrolase"/>
    <property type="match status" value="1"/>
</dbReference>
<dbReference type="GO" id="GO:0003952">
    <property type="term" value="F:NAD+ synthase (glutamine-hydrolyzing) activity"/>
    <property type="evidence" value="ECO:0007669"/>
    <property type="project" value="UniProtKB-EC"/>
</dbReference>
<dbReference type="OrthoDB" id="39312at2157"/>
<sequence>MSLPIQIAVVQHNPKVGAVSGNCAQIIEGYSQAASAGAELVVTPELALLGYPPRDLLHRQSVIKAERAALNELQCATEDGPALIAGHTADSTRESGPPLMNSATAFVDGEATVRYDKRLLPTYDIFDEHRYFSRGNKPQTVVIDGVTVGITICEDAWYDHEVTGQQRHGTDPVAAYDDVDLLVNLSASPYRVNKPSSRITRFGNHAQNTSTPVVFANQVGGNDDILFDGTSVILDAVGATVTSAPVGKPHVLFNSSNVGSRESVVPPETTQLRRMLEVGIRDYLHKTGFKDVVIGLSGGIDSSVTAALAAEAIGPEHVYGITLPSAVTADENRTDAEHVARNLEIQFGEEEIESLSKTAIESIAGLTEGEATRSITRENVQARVRGLLLMGVANDSDALVLTPDNKSEAAVGYCTLYGDAVGAVAPLGDCTKRRVYALAESFNSDPPQWIDSAPIPDSILEKAPTAELAEGQTDEDEIPPYDAVDSVVRQYVDNKNSVEEIINETDATREQIKTVVQRLTRSEFKREQTPPALRVTTKAFDSGWRYPIAASYAEVIGSDSMNQS</sequence>
<comment type="catalytic activity">
    <reaction evidence="8">
        <text>deamido-NAD(+) + L-glutamine + ATP + H2O = L-glutamate + AMP + diphosphate + NAD(+) + H(+)</text>
        <dbReference type="Rhea" id="RHEA:24384"/>
        <dbReference type="ChEBI" id="CHEBI:15377"/>
        <dbReference type="ChEBI" id="CHEBI:15378"/>
        <dbReference type="ChEBI" id="CHEBI:29985"/>
        <dbReference type="ChEBI" id="CHEBI:30616"/>
        <dbReference type="ChEBI" id="CHEBI:33019"/>
        <dbReference type="ChEBI" id="CHEBI:57540"/>
        <dbReference type="ChEBI" id="CHEBI:58359"/>
        <dbReference type="ChEBI" id="CHEBI:58437"/>
        <dbReference type="ChEBI" id="CHEBI:456215"/>
        <dbReference type="EC" id="6.3.5.1"/>
    </reaction>
</comment>
<feature type="active site" description="Nucleophile; for glutaminase activity" evidence="8">
    <location>
        <position position="153"/>
    </location>
</feature>